<dbReference type="Proteomes" id="UP000499080">
    <property type="component" value="Unassembled WGS sequence"/>
</dbReference>
<dbReference type="PANTHER" id="PTHR14944">
    <property type="entry name" value="RPA-RELATED PROTEIN RADX"/>
    <property type="match status" value="1"/>
</dbReference>
<evidence type="ECO:0000313" key="1">
    <source>
        <dbReference type="EMBL" id="GBM66449.1"/>
    </source>
</evidence>
<protein>
    <submittedName>
        <fullName evidence="1">RPA-related protein RADX</fullName>
    </submittedName>
</protein>
<dbReference type="PANTHER" id="PTHR14944:SF2">
    <property type="entry name" value="RPA-RELATED PROTEIN RADX"/>
    <property type="match status" value="1"/>
</dbReference>
<name>A0A4Y2HMS6_ARAVE</name>
<sequence>MAGSLKNFRSILREYKLISDSSRIPGEFQIIAIYCYSADSNFLKALTPPFEEGAKEVIYLYDIVLTDGTEKLKCFLALPLGHLVQKNIIKIGSYVQIQKAKLCYLEGEYNDSHIVQYVFLEAIKILEYSVVAFPDLAQLRFITSTNYRETQLVPLVTGRKCYTYPWVPVYPHGEEWINDGPLEFSDADNSPQNIFILQNVADDWMRMPKPYPTIFVRVLARGMLYYYGFNKNDKSHPFMAKLVIGDSSSASLCVLFGKGAMSLYYHALPGTILLIEGYSISKLQSPLFPRLRGAAGNLPFIDLEIVIGDFTSVRIVPPDNNSLLMQIALLPIIEFSFANQSAIDLAADESTVDVIGLITHVTLFHRFMYKFGKFHARCYLELIDGSSHLPFVVIIYNNVLRFPVEDLHPGQVLVGTHMKVCHLQDSMLSDHQIRTYLKSTHYTELFTSHGPSNLYVRYPAVTAVASFIRDQQQEIDFIRSNVLRAGGIPTFFRGYRSLEAYKESFGHSFAGKMIPGAYWRLALDSLIHRERRCVTLGGFIVQVEYFDIQTVNSPQPVYGWSYGSNVVSRRTLFVNIKARYKLGNITPLNTRLDEKLMFPSQYASEHEERFKAYRKFPSVDATDWCPPSDDEIESFPVLSDGYYIVTIASLHYQAVLQCIYIPEPSSKPHPTFIETLNGNFEALPLRNAGSYIYEPPRYTWDEVKEVNRTASEVCDKTFVFAVELHRPKTDVIQAHLKRAYVCPPDQIGEAMAADRVQ</sequence>
<keyword evidence="2" id="KW-1185">Reference proteome</keyword>
<accession>A0A4Y2HMS6</accession>
<gene>
    <name evidence="1" type="primary">RADX</name>
    <name evidence="1" type="ORF">AVEN_266975_1</name>
</gene>
<comment type="caution">
    <text evidence="1">The sequence shown here is derived from an EMBL/GenBank/DDBJ whole genome shotgun (WGS) entry which is preliminary data.</text>
</comment>
<dbReference type="EMBL" id="BGPR01002026">
    <property type="protein sequence ID" value="GBM66449.1"/>
    <property type="molecule type" value="Genomic_DNA"/>
</dbReference>
<evidence type="ECO:0000313" key="2">
    <source>
        <dbReference type="Proteomes" id="UP000499080"/>
    </source>
</evidence>
<dbReference type="GO" id="GO:0003697">
    <property type="term" value="F:single-stranded DNA binding"/>
    <property type="evidence" value="ECO:0007669"/>
    <property type="project" value="InterPro"/>
</dbReference>
<dbReference type="OrthoDB" id="6409301at2759"/>
<reference evidence="1 2" key="1">
    <citation type="journal article" date="2019" name="Sci. Rep.">
        <title>Orb-weaving spider Araneus ventricosus genome elucidates the spidroin gene catalogue.</title>
        <authorList>
            <person name="Kono N."/>
            <person name="Nakamura H."/>
            <person name="Ohtoshi R."/>
            <person name="Moran D.A.P."/>
            <person name="Shinohara A."/>
            <person name="Yoshida Y."/>
            <person name="Fujiwara M."/>
            <person name="Mori M."/>
            <person name="Tomita M."/>
            <person name="Arakawa K."/>
        </authorList>
    </citation>
    <scope>NUCLEOTIDE SEQUENCE [LARGE SCALE GENOMIC DNA]</scope>
</reference>
<proteinExistence type="predicted"/>
<dbReference type="AlphaFoldDB" id="A0A4Y2HMS6"/>
<dbReference type="Pfam" id="PF17659">
    <property type="entry name" value="RADX"/>
    <property type="match status" value="1"/>
</dbReference>
<dbReference type="InterPro" id="IPR040893">
    <property type="entry name" value="RADX"/>
</dbReference>
<organism evidence="1 2">
    <name type="scientific">Araneus ventricosus</name>
    <name type="common">Orbweaver spider</name>
    <name type="synonym">Epeira ventricosa</name>
    <dbReference type="NCBI Taxonomy" id="182803"/>
    <lineage>
        <taxon>Eukaryota</taxon>
        <taxon>Metazoa</taxon>
        <taxon>Ecdysozoa</taxon>
        <taxon>Arthropoda</taxon>
        <taxon>Chelicerata</taxon>
        <taxon>Arachnida</taxon>
        <taxon>Araneae</taxon>
        <taxon>Araneomorphae</taxon>
        <taxon>Entelegynae</taxon>
        <taxon>Araneoidea</taxon>
        <taxon>Araneidae</taxon>
        <taxon>Araneus</taxon>
    </lineage>
</organism>